<evidence type="ECO:0000256" key="1">
    <source>
        <dbReference type="SAM" id="MobiDB-lite"/>
    </source>
</evidence>
<dbReference type="EMBL" id="JADQTO010000014">
    <property type="protein sequence ID" value="MBG0565383.1"/>
    <property type="molecule type" value="Genomic_DNA"/>
</dbReference>
<proteinExistence type="predicted"/>
<keyword evidence="3" id="KW-1185">Reference proteome</keyword>
<protein>
    <submittedName>
        <fullName evidence="2">Uncharacterized protein</fullName>
    </submittedName>
</protein>
<gene>
    <name evidence="2" type="ORF">I4J89_28405</name>
</gene>
<comment type="caution">
    <text evidence="2">The sequence shown here is derived from an EMBL/GenBank/DDBJ whole genome shotgun (WGS) entry which is preliminary data.</text>
</comment>
<accession>A0A931CFX9</accession>
<organism evidence="2 3">
    <name type="scientific">Actinoplanes aureus</name>
    <dbReference type="NCBI Taxonomy" id="2792083"/>
    <lineage>
        <taxon>Bacteria</taxon>
        <taxon>Bacillati</taxon>
        <taxon>Actinomycetota</taxon>
        <taxon>Actinomycetes</taxon>
        <taxon>Micromonosporales</taxon>
        <taxon>Micromonosporaceae</taxon>
        <taxon>Actinoplanes</taxon>
    </lineage>
</organism>
<feature type="region of interest" description="Disordered" evidence="1">
    <location>
        <begin position="178"/>
        <end position="201"/>
    </location>
</feature>
<name>A0A931CFX9_9ACTN</name>
<evidence type="ECO:0000313" key="2">
    <source>
        <dbReference type="EMBL" id="MBG0565383.1"/>
    </source>
</evidence>
<dbReference type="AlphaFoldDB" id="A0A931CFX9"/>
<reference evidence="2" key="1">
    <citation type="submission" date="2020-11" db="EMBL/GenBank/DDBJ databases">
        <title>Isolation and identification of active actinomycetes.</title>
        <authorList>
            <person name="Sun X."/>
        </authorList>
    </citation>
    <scope>NUCLEOTIDE SEQUENCE</scope>
    <source>
        <strain evidence="2">NEAU-A11</strain>
    </source>
</reference>
<dbReference type="RefSeq" id="WP_196417138.1">
    <property type="nucleotide sequence ID" value="NZ_JADQTO010000014.1"/>
</dbReference>
<evidence type="ECO:0000313" key="3">
    <source>
        <dbReference type="Proteomes" id="UP000598146"/>
    </source>
</evidence>
<dbReference type="Proteomes" id="UP000598146">
    <property type="component" value="Unassembled WGS sequence"/>
</dbReference>
<sequence length="201" mass="21834">MTGIADPERMTTLLGALEEYRTARSTLLESLGLPQSNRDPLAGFSEALVQTLLGGTLAANPVQADYDLILPDGAKVQVRYLANGAGPWVNEHRVYVIDDVPYYALVIFEAFRVAGVLVFPTARLAVIGAALGKKHPRTDEQLQLTRRTWQTIRDDTAQFHGLGMRIWLRDPSQRLLVGTGNPASTPAATDADRDPTAPSGI</sequence>